<evidence type="ECO:0000256" key="1">
    <source>
        <dbReference type="SAM" id="MobiDB-lite"/>
    </source>
</evidence>
<reference evidence="2 3" key="1">
    <citation type="submission" date="2023-03" db="EMBL/GenBank/DDBJ databases">
        <title>Paludisphaera mucosa sp. nov. a novel planctomycete from northern fen.</title>
        <authorList>
            <person name="Ivanova A."/>
        </authorList>
    </citation>
    <scope>NUCLEOTIDE SEQUENCE [LARGE SCALE GENOMIC DNA]</scope>
    <source>
        <strain evidence="2 3">Pla2</strain>
    </source>
</reference>
<dbReference type="EMBL" id="JARRAG010000001">
    <property type="protein sequence ID" value="MDG3002165.1"/>
    <property type="molecule type" value="Genomic_DNA"/>
</dbReference>
<name>A0ABT6F3N9_9BACT</name>
<evidence type="ECO:0000313" key="3">
    <source>
        <dbReference type="Proteomes" id="UP001216907"/>
    </source>
</evidence>
<comment type="caution">
    <text evidence="2">The sequence shown here is derived from an EMBL/GenBank/DDBJ whole genome shotgun (WGS) entry which is preliminary data.</text>
</comment>
<feature type="compositionally biased region" description="Acidic residues" evidence="1">
    <location>
        <begin position="53"/>
        <end position="73"/>
    </location>
</feature>
<sequence length="126" mass="12894">MLAPLVCLLGLTLVGQDGPSVTAVVRAPGPWAASFLGIETARPSSAATSSTPLDDEVEEFPDEPEGDDEEDPGEAMGSKGRSPASILLAGLSLLDRAATPPPPPSWAALPAPPRGSPLSLLGRLRF</sequence>
<feature type="compositionally biased region" description="Low complexity" evidence="1">
    <location>
        <begin position="43"/>
        <end position="52"/>
    </location>
</feature>
<evidence type="ECO:0000313" key="2">
    <source>
        <dbReference type="EMBL" id="MDG3002165.1"/>
    </source>
</evidence>
<dbReference type="RefSeq" id="WP_277858532.1">
    <property type="nucleotide sequence ID" value="NZ_JARRAG010000001.1"/>
</dbReference>
<organism evidence="2 3">
    <name type="scientific">Paludisphaera mucosa</name>
    <dbReference type="NCBI Taxonomy" id="3030827"/>
    <lineage>
        <taxon>Bacteria</taxon>
        <taxon>Pseudomonadati</taxon>
        <taxon>Planctomycetota</taxon>
        <taxon>Planctomycetia</taxon>
        <taxon>Isosphaerales</taxon>
        <taxon>Isosphaeraceae</taxon>
        <taxon>Paludisphaera</taxon>
    </lineage>
</organism>
<keyword evidence="3" id="KW-1185">Reference proteome</keyword>
<feature type="compositionally biased region" description="Low complexity" evidence="1">
    <location>
        <begin position="116"/>
        <end position="126"/>
    </location>
</feature>
<feature type="compositionally biased region" description="Pro residues" evidence="1">
    <location>
        <begin position="99"/>
        <end position="115"/>
    </location>
</feature>
<dbReference type="Proteomes" id="UP001216907">
    <property type="component" value="Unassembled WGS sequence"/>
</dbReference>
<protein>
    <submittedName>
        <fullName evidence="2">Uncharacterized protein</fullName>
    </submittedName>
</protein>
<proteinExistence type="predicted"/>
<feature type="region of interest" description="Disordered" evidence="1">
    <location>
        <begin position="41"/>
        <end position="126"/>
    </location>
</feature>
<accession>A0ABT6F3N9</accession>
<gene>
    <name evidence="2" type="ORF">PZE19_00040</name>
</gene>